<feature type="compositionally biased region" description="Low complexity" evidence="13">
    <location>
        <begin position="1214"/>
        <end position="1225"/>
    </location>
</feature>
<dbReference type="Pfam" id="PF03142">
    <property type="entry name" value="Chitin_synth_2"/>
    <property type="match status" value="1"/>
</dbReference>
<evidence type="ECO:0000256" key="8">
    <source>
        <dbReference type="ARBA" id="ARBA00023054"/>
    </source>
</evidence>
<evidence type="ECO:0000256" key="11">
    <source>
        <dbReference type="ARBA" id="ARBA00046329"/>
    </source>
</evidence>
<feature type="region of interest" description="Disordered" evidence="13">
    <location>
        <begin position="753"/>
        <end position="776"/>
    </location>
</feature>
<evidence type="ECO:0000256" key="3">
    <source>
        <dbReference type="ARBA" id="ARBA00022475"/>
    </source>
</evidence>
<evidence type="ECO:0000256" key="5">
    <source>
        <dbReference type="ARBA" id="ARBA00022679"/>
    </source>
</evidence>
<feature type="transmembrane region" description="Helical" evidence="14">
    <location>
        <begin position="116"/>
        <end position="134"/>
    </location>
</feature>
<dbReference type="PANTHER" id="PTHR22914:SF42">
    <property type="entry name" value="CHITIN SYNTHASE"/>
    <property type="match status" value="1"/>
</dbReference>
<keyword evidence="3" id="KW-1003">Cell membrane</keyword>
<feature type="region of interest" description="Disordered" evidence="13">
    <location>
        <begin position="1206"/>
        <end position="1225"/>
    </location>
</feature>
<comment type="caution">
    <text evidence="15">The sequence shown here is derived from an EMBL/GenBank/DDBJ whole genome shotgun (WGS) entry which is preliminary data.</text>
</comment>
<dbReference type="EMBL" id="JABSTU010000001">
    <property type="protein sequence ID" value="KAH8042412.1"/>
    <property type="molecule type" value="Genomic_DNA"/>
</dbReference>
<keyword evidence="5" id="KW-0808">Transferase</keyword>
<evidence type="ECO:0000256" key="1">
    <source>
        <dbReference type="ARBA" id="ARBA00004651"/>
    </source>
</evidence>
<dbReference type="VEuPathDB" id="VectorBase:LOC119159439"/>
<dbReference type="CDD" id="cd04190">
    <property type="entry name" value="Chitin_synth_C"/>
    <property type="match status" value="1"/>
</dbReference>
<evidence type="ECO:0000256" key="10">
    <source>
        <dbReference type="ARBA" id="ARBA00023180"/>
    </source>
</evidence>
<keyword evidence="10" id="KW-0325">Glycoprotein</keyword>
<proteinExistence type="inferred from homology"/>
<sequence length="1383" mass="152306">MSPTRVFGSPARCPIGVSMWEVVIRYCTRGGQYFSVHAAASYVTYRACVFACRIKIQGFSMAAPLTMSGVVTMLALAGACAKRRVQPCFLSGVLPSYVFLNCYEGDFLPLITQEHAWVWVAWFLSLASVTAHVWKSKCSRMATEERQGLLRARLSVAMDYDQSARRLSRLHSGIKDKLYYVFETHIIFDDAFRDCLDASGRKCQVINEYVQTLIGTVNEAACASVSLHSRSLSLSGRKNSSVYGLNDVCLQPPRVLDTPYGGRLVWTMPGRNRLVVHLKDRSRIRNKKRWSQVMYMYYLLGHQLAQSNLEPHSKEVRKQNTYILALDGDISFRPEAVLYLLDHMKNNPGLGAACGRIHPVGAGPMVWYQKFEYAIGHWLQKATEHVLGCVLCSPGCFSLFRSEALMANNVLRTYTTKATEALHFVQYDQGEDRWLCTLLLKQGYQVEYSAASDAYTRCPETFEEFFTQRRRWTPSTMANIIDILMDARRMARNNSGISHFYMAYQGMLLVGTILGPGTIFLMLVGAFVNCFRVSLLTASTFNAVPVLCFVAVCFLCPQKIQARAPILIRKRFILVAEVLSAAYALLMAAVMVGTALQIQEDGIASPSSLFFVITAAVFVFAAMVHPQEFQCVVHGLLYIVLVPSMYLILALYSVINLNVVSWGTRETTTAHTAQGGAGNAGSGTRRYGPTMQALMTCRLGDMLTCLWCTQSSHPRSSWGDFSLNISGRDNSRSEIHEPLLQESGGTRMPVLSEEKERADEHGPHKELKSNGKVSSDERISSASQGAAAECDHSVWRSHATLRHCVHATLEPEEDSFWTSLITEFLEPEKAKDASTVHEMQGKLDALRNSVASALLFCNAMYVLVIVLLQHHKSTLYIEWPLTANVTIGYVPSAEFVVVKSNYQHLEPLGMGFIAFFAFILFLQVCGMVIHRFHTFSHVLASVSILDSNEPRESYVSHLTAFKELQTPETIEDLPLANGGAPGEETWRSPRTLDLEFVLTRNLNNMNRGDNTELASVLVIGGIFLAFHNWDYNWLLVSGIGSLLVLIAAAVPFCSRESGRPVHGKRGNGSLHMANSETLPSAPPLSATYSVSQLSLNILPPLYPGCDELPPSQPNSPPNGVPINHIMNINGQSYLLLPIVSPTTQTNTSTSTEAQNPCYSAALSCLQVELPRKQESEQQNEHNTAVDANAVSEMPITNFSTQRDLLCESPPAEDTTSPLPTSPLATSVSSAPAIQVFDAIPLTTPTAECHEPDTPAVTCSSEMTNCNNNRASRTNSVCERTTVELPDDLLSASETDVAISDQLPLIVIDPENSETALENAHDDSAASTNASQAENDTDFLLTVGADASDVDDDDRLVGATPPPSYDEVASERNPNAFESSFGTL</sequence>
<dbReference type="EC" id="2.4.1.16" evidence="2"/>
<dbReference type="Gene3D" id="3.90.550.10">
    <property type="entry name" value="Spore Coat Polysaccharide Biosynthesis Protein SpsA, Chain A"/>
    <property type="match status" value="1"/>
</dbReference>
<comment type="similarity">
    <text evidence="11">Belongs to the chitin synthase family. Class IV subfamily.</text>
</comment>
<evidence type="ECO:0000256" key="14">
    <source>
        <dbReference type="SAM" id="Phobius"/>
    </source>
</evidence>
<keyword evidence="4" id="KW-0328">Glycosyltransferase</keyword>
<dbReference type="GO" id="GO:0006031">
    <property type="term" value="P:chitin biosynthetic process"/>
    <property type="evidence" value="ECO:0007669"/>
    <property type="project" value="TreeGrafter"/>
</dbReference>
<dbReference type="VEuPathDB" id="VectorBase:LOC119159438"/>
<feature type="transmembrane region" description="Helical" evidence="14">
    <location>
        <begin position="572"/>
        <end position="596"/>
    </location>
</feature>
<keyword evidence="7 14" id="KW-1133">Transmembrane helix</keyword>
<feature type="transmembrane region" description="Helical" evidence="14">
    <location>
        <begin position="875"/>
        <end position="898"/>
    </location>
</feature>
<evidence type="ECO:0000256" key="7">
    <source>
        <dbReference type="ARBA" id="ARBA00022989"/>
    </source>
</evidence>
<feature type="transmembrane region" description="Helical" evidence="14">
    <location>
        <begin position="507"/>
        <end position="528"/>
    </location>
</feature>
<dbReference type="SUPFAM" id="SSF53448">
    <property type="entry name" value="Nucleotide-diphospho-sugar transferases"/>
    <property type="match status" value="1"/>
</dbReference>
<evidence type="ECO:0000256" key="13">
    <source>
        <dbReference type="SAM" id="MobiDB-lite"/>
    </source>
</evidence>
<reference evidence="15" key="2">
    <citation type="submission" date="2021-09" db="EMBL/GenBank/DDBJ databases">
        <authorList>
            <person name="Jia N."/>
            <person name="Wang J."/>
            <person name="Shi W."/>
            <person name="Du L."/>
            <person name="Sun Y."/>
            <person name="Zhan W."/>
            <person name="Jiang J."/>
            <person name="Wang Q."/>
            <person name="Zhang B."/>
            <person name="Ji P."/>
            <person name="Sakyi L.B."/>
            <person name="Cui X."/>
            <person name="Yuan T."/>
            <person name="Jiang B."/>
            <person name="Yang W."/>
            <person name="Lam T.T.-Y."/>
            <person name="Chang Q."/>
            <person name="Ding S."/>
            <person name="Wang X."/>
            <person name="Zhu J."/>
            <person name="Ruan X."/>
            <person name="Zhao L."/>
            <person name="Wei J."/>
            <person name="Que T."/>
            <person name="Du C."/>
            <person name="Cheng J."/>
            <person name="Dai P."/>
            <person name="Han X."/>
            <person name="Huang E."/>
            <person name="Gao Y."/>
            <person name="Liu J."/>
            <person name="Shao H."/>
            <person name="Ye R."/>
            <person name="Li L."/>
            <person name="Wei W."/>
            <person name="Wang X."/>
            <person name="Wang C."/>
            <person name="Huo Q."/>
            <person name="Li W."/>
            <person name="Guo W."/>
            <person name="Chen H."/>
            <person name="Chen S."/>
            <person name="Zhou L."/>
            <person name="Zhou L."/>
            <person name="Ni X."/>
            <person name="Tian J."/>
            <person name="Zhou Y."/>
            <person name="Sheng Y."/>
            <person name="Liu T."/>
            <person name="Pan Y."/>
            <person name="Xia L."/>
            <person name="Li J."/>
            <person name="Zhao F."/>
            <person name="Cao W."/>
        </authorList>
    </citation>
    <scope>NUCLEOTIDE SEQUENCE</scope>
    <source>
        <strain evidence="15">Rmic-2018</strain>
        <tissue evidence="15">Larvae</tissue>
    </source>
</reference>
<feature type="compositionally biased region" description="Polar residues" evidence="13">
    <location>
        <begin position="1324"/>
        <end position="1333"/>
    </location>
</feature>
<keyword evidence="6 14" id="KW-0812">Transmembrane</keyword>
<dbReference type="PANTHER" id="PTHR22914">
    <property type="entry name" value="CHITIN SYNTHASE"/>
    <property type="match status" value="1"/>
</dbReference>
<keyword evidence="16" id="KW-1185">Reference proteome</keyword>
<comment type="catalytic activity">
    <reaction evidence="12">
        <text>[(1-&gt;4)-N-acetyl-beta-D-glucosaminyl](n) + UDP-N-acetyl-alpha-D-glucosamine = [(1-&gt;4)-N-acetyl-beta-D-glucosaminyl](n+1) + UDP + H(+)</text>
        <dbReference type="Rhea" id="RHEA:16637"/>
        <dbReference type="Rhea" id="RHEA-COMP:9593"/>
        <dbReference type="Rhea" id="RHEA-COMP:9595"/>
        <dbReference type="ChEBI" id="CHEBI:15378"/>
        <dbReference type="ChEBI" id="CHEBI:17029"/>
        <dbReference type="ChEBI" id="CHEBI:57705"/>
        <dbReference type="ChEBI" id="CHEBI:58223"/>
        <dbReference type="EC" id="2.4.1.16"/>
    </reaction>
</comment>
<evidence type="ECO:0000313" key="15">
    <source>
        <dbReference type="EMBL" id="KAH8042412.1"/>
    </source>
</evidence>
<comment type="subcellular location">
    <subcellularLocation>
        <location evidence="1">Cell membrane</location>
        <topology evidence="1">Multi-pass membrane protein</topology>
    </subcellularLocation>
</comment>
<evidence type="ECO:0000256" key="9">
    <source>
        <dbReference type="ARBA" id="ARBA00023136"/>
    </source>
</evidence>
<evidence type="ECO:0000256" key="6">
    <source>
        <dbReference type="ARBA" id="ARBA00022692"/>
    </source>
</evidence>
<accession>A0A9J6F8K5</accession>
<dbReference type="GO" id="GO:0004100">
    <property type="term" value="F:chitin synthase activity"/>
    <property type="evidence" value="ECO:0007669"/>
    <property type="project" value="UniProtKB-EC"/>
</dbReference>
<evidence type="ECO:0000256" key="2">
    <source>
        <dbReference type="ARBA" id="ARBA00012543"/>
    </source>
</evidence>
<organism evidence="15 16">
    <name type="scientific">Rhipicephalus microplus</name>
    <name type="common">Cattle tick</name>
    <name type="synonym">Boophilus microplus</name>
    <dbReference type="NCBI Taxonomy" id="6941"/>
    <lineage>
        <taxon>Eukaryota</taxon>
        <taxon>Metazoa</taxon>
        <taxon>Ecdysozoa</taxon>
        <taxon>Arthropoda</taxon>
        <taxon>Chelicerata</taxon>
        <taxon>Arachnida</taxon>
        <taxon>Acari</taxon>
        <taxon>Parasitiformes</taxon>
        <taxon>Ixodida</taxon>
        <taxon>Ixodoidea</taxon>
        <taxon>Ixodidae</taxon>
        <taxon>Rhipicephalinae</taxon>
        <taxon>Rhipicephalus</taxon>
        <taxon>Boophilus</taxon>
    </lineage>
</organism>
<keyword evidence="9 14" id="KW-0472">Membrane</keyword>
<evidence type="ECO:0000256" key="4">
    <source>
        <dbReference type="ARBA" id="ARBA00022676"/>
    </source>
</evidence>
<keyword evidence="8" id="KW-0175">Coiled coil</keyword>
<feature type="region of interest" description="Disordered" evidence="13">
    <location>
        <begin position="1171"/>
        <end position="1193"/>
    </location>
</feature>
<feature type="transmembrane region" description="Helical" evidence="14">
    <location>
        <begin position="910"/>
        <end position="929"/>
    </location>
</feature>
<reference evidence="15" key="1">
    <citation type="journal article" date="2020" name="Cell">
        <title>Large-Scale Comparative Analyses of Tick Genomes Elucidate Their Genetic Diversity and Vector Capacities.</title>
        <authorList>
            <consortium name="Tick Genome and Microbiome Consortium (TIGMIC)"/>
            <person name="Jia N."/>
            <person name="Wang J."/>
            <person name="Shi W."/>
            <person name="Du L."/>
            <person name="Sun Y."/>
            <person name="Zhan W."/>
            <person name="Jiang J.F."/>
            <person name="Wang Q."/>
            <person name="Zhang B."/>
            <person name="Ji P."/>
            <person name="Bell-Sakyi L."/>
            <person name="Cui X.M."/>
            <person name="Yuan T.T."/>
            <person name="Jiang B.G."/>
            <person name="Yang W.F."/>
            <person name="Lam T.T."/>
            <person name="Chang Q.C."/>
            <person name="Ding S.J."/>
            <person name="Wang X.J."/>
            <person name="Zhu J.G."/>
            <person name="Ruan X.D."/>
            <person name="Zhao L."/>
            <person name="Wei J.T."/>
            <person name="Ye R.Z."/>
            <person name="Que T.C."/>
            <person name="Du C.H."/>
            <person name="Zhou Y.H."/>
            <person name="Cheng J.X."/>
            <person name="Dai P.F."/>
            <person name="Guo W.B."/>
            <person name="Han X.H."/>
            <person name="Huang E.J."/>
            <person name="Li L.F."/>
            <person name="Wei W."/>
            <person name="Gao Y.C."/>
            <person name="Liu J.Z."/>
            <person name="Shao H.Z."/>
            <person name="Wang X."/>
            <person name="Wang C.C."/>
            <person name="Yang T.C."/>
            <person name="Huo Q.B."/>
            <person name="Li W."/>
            <person name="Chen H.Y."/>
            <person name="Chen S.E."/>
            <person name="Zhou L.G."/>
            <person name="Ni X.B."/>
            <person name="Tian J.H."/>
            <person name="Sheng Y."/>
            <person name="Liu T."/>
            <person name="Pan Y.S."/>
            <person name="Xia L.Y."/>
            <person name="Li J."/>
            <person name="Zhao F."/>
            <person name="Cao W.C."/>
        </authorList>
    </citation>
    <scope>NUCLEOTIDE SEQUENCE</scope>
    <source>
        <strain evidence="15">Rmic-2018</strain>
    </source>
</reference>
<feature type="transmembrane region" description="Helical" evidence="14">
    <location>
        <begin position="602"/>
        <end position="624"/>
    </location>
</feature>
<dbReference type="FunFam" id="3.90.550.10:FF:000139">
    <property type="entry name" value="Chitin synthase 8"/>
    <property type="match status" value="1"/>
</dbReference>
<feature type="region of interest" description="Disordered" evidence="13">
    <location>
        <begin position="1315"/>
        <end position="1383"/>
    </location>
</feature>
<feature type="compositionally biased region" description="Polar residues" evidence="13">
    <location>
        <begin position="1371"/>
        <end position="1383"/>
    </location>
</feature>
<dbReference type="Proteomes" id="UP000821866">
    <property type="component" value="Chromosome 1"/>
</dbReference>
<name>A0A9J6F8K5_RHIMP</name>
<evidence type="ECO:0000313" key="16">
    <source>
        <dbReference type="Proteomes" id="UP000821866"/>
    </source>
</evidence>
<evidence type="ECO:0000256" key="12">
    <source>
        <dbReference type="ARBA" id="ARBA00048014"/>
    </source>
</evidence>
<feature type="transmembrane region" description="Helical" evidence="14">
    <location>
        <begin position="540"/>
        <end position="560"/>
    </location>
</feature>
<dbReference type="InterPro" id="IPR004835">
    <property type="entry name" value="Chitin_synth"/>
</dbReference>
<feature type="transmembrane region" description="Helical" evidence="14">
    <location>
        <begin position="636"/>
        <end position="655"/>
    </location>
</feature>
<protein>
    <recommendedName>
        <fullName evidence="2">chitin synthase</fullName>
        <ecNumber evidence="2">2.4.1.16</ecNumber>
    </recommendedName>
</protein>
<gene>
    <name evidence="15" type="ORF">HPB51_023251</name>
</gene>
<dbReference type="InterPro" id="IPR029044">
    <property type="entry name" value="Nucleotide-diphossugar_trans"/>
</dbReference>
<dbReference type="GO" id="GO:0005886">
    <property type="term" value="C:plasma membrane"/>
    <property type="evidence" value="ECO:0007669"/>
    <property type="project" value="UniProtKB-SubCell"/>
</dbReference>
<feature type="transmembrane region" description="Helical" evidence="14">
    <location>
        <begin position="1033"/>
        <end position="1054"/>
    </location>
</feature>
<feature type="transmembrane region" description="Helical" evidence="14">
    <location>
        <begin position="850"/>
        <end position="868"/>
    </location>
</feature>